<feature type="non-terminal residue" evidence="7">
    <location>
        <position position="225"/>
    </location>
</feature>
<dbReference type="InterPro" id="IPR036259">
    <property type="entry name" value="MFS_trans_sf"/>
</dbReference>
<dbReference type="Pfam" id="PF00854">
    <property type="entry name" value="PTR2"/>
    <property type="match status" value="1"/>
</dbReference>
<evidence type="ECO:0000313" key="7">
    <source>
        <dbReference type="EMBL" id="KRH93361.1"/>
    </source>
</evidence>
<dbReference type="EMBL" id="LGUB01000369">
    <property type="protein sequence ID" value="KRH93361.1"/>
    <property type="molecule type" value="Genomic_DNA"/>
</dbReference>
<evidence type="ECO:0000256" key="2">
    <source>
        <dbReference type="ARBA" id="ARBA00005982"/>
    </source>
</evidence>
<keyword evidence="4 6" id="KW-1133">Transmembrane helix</keyword>
<keyword evidence="3 6" id="KW-0812">Transmembrane</keyword>
<dbReference type="GO" id="GO:0022857">
    <property type="term" value="F:transmembrane transporter activity"/>
    <property type="evidence" value="ECO:0007669"/>
    <property type="project" value="InterPro"/>
</dbReference>
<feature type="transmembrane region" description="Helical" evidence="6">
    <location>
        <begin position="50"/>
        <end position="70"/>
    </location>
</feature>
<protein>
    <submittedName>
        <fullName evidence="7">Proton-dependent Oligopeptide Transporter (POT) Family</fullName>
    </submittedName>
</protein>
<reference evidence="7 8" key="1">
    <citation type="submission" date="2015-07" db="EMBL/GenBank/DDBJ databases">
        <title>The genome of Pseudoloma neurophilia, a relevant intracellular parasite of the zebrafish.</title>
        <authorList>
            <person name="Ndikumana S."/>
            <person name="Pelin A."/>
            <person name="Sanders J."/>
            <person name="Corradi N."/>
        </authorList>
    </citation>
    <scope>NUCLEOTIDE SEQUENCE [LARGE SCALE GENOMIC DNA]</scope>
    <source>
        <strain evidence="7 8">MK1</strain>
    </source>
</reference>
<name>A0A0R0M2U0_9MICR</name>
<comment type="subcellular location">
    <subcellularLocation>
        <location evidence="1">Membrane</location>
        <topology evidence="1">Multi-pass membrane protein</topology>
    </subcellularLocation>
</comment>
<evidence type="ECO:0000256" key="3">
    <source>
        <dbReference type="ARBA" id="ARBA00022692"/>
    </source>
</evidence>
<dbReference type="SUPFAM" id="SSF103473">
    <property type="entry name" value="MFS general substrate transporter"/>
    <property type="match status" value="1"/>
</dbReference>
<feature type="transmembrane region" description="Helical" evidence="6">
    <location>
        <begin position="162"/>
        <end position="185"/>
    </location>
</feature>
<dbReference type="OrthoDB" id="8904098at2759"/>
<evidence type="ECO:0000256" key="1">
    <source>
        <dbReference type="ARBA" id="ARBA00004141"/>
    </source>
</evidence>
<keyword evidence="5 6" id="KW-0472">Membrane</keyword>
<dbReference type="PANTHER" id="PTHR11654">
    <property type="entry name" value="OLIGOPEPTIDE TRANSPORTER-RELATED"/>
    <property type="match status" value="1"/>
</dbReference>
<feature type="transmembrane region" description="Helical" evidence="6">
    <location>
        <begin position="105"/>
        <end position="124"/>
    </location>
</feature>
<evidence type="ECO:0000256" key="6">
    <source>
        <dbReference type="SAM" id="Phobius"/>
    </source>
</evidence>
<dbReference type="VEuPathDB" id="MicrosporidiaDB:M153_1000000675"/>
<feature type="transmembrane region" description="Helical" evidence="6">
    <location>
        <begin position="12"/>
        <end position="30"/>
    </location>
</feature>
<gene>
    <name evidence="7" type="ORF">M153_1000000675</name>
</gene>
<dbReference type="Proteomes" id="UP000051530">
    <property type="component" value="Unassembled WGS sequence"/>
</dbReference>
<proteinExistence type="inferred from homology"/>
<keyword evidence="8" id="KW-1185">Reference proteome</keyword>
<dbReference type="Gene3D" id="1.20.1250.20">
    <property type="entry name" value="MFS general substrate transporter like domains"/>
    <property type="match status" value="1"/>
</dbReference>
<comment type="similarity">
    <text evidence="2">Belongs to the major facilitator superfamily. Proton-dependent oligopeptide transporter (POT/PTR) (TC 2.A.17) family.</text>
</comment>
<dbReference type="AlphaFoldDB" id="A0A0R0M2U0"/>
<dbReference type="GO" id="GO:0016020">
    <property type="term" value="C:membrane"/>
    <property type="evidence" value="ECO:0007669"/>
    <property type="project" value="UniProtKB-SubCell"/>
</dbReference>
<feature type="transmembrane region" description="Helical" evidence="6">
    <location>
        <begin position="136"/>
        <end position="156"/>
    </location>
</feature>
<feature type="transmembrane region" description="Helical" evidence="6">
    <location>
        <begin position="77"/>
        <end position="99"/>
    </location>
</feature>
<evidence type="ECO:0000313" key="8">
    <source>
        <dbReference type="Proteomes" id="UP000051530"/>
    </source>
</evidence>
<dbReference type="InterPro" id="IPR000109">
    <property type="entry name" value="POT_fam"/>
</dbReference>
<evidence type="ECO:0000256" key="4">
    <source>
        <dbReference type="ARBA" id="ARBA00022989"/>
    </source>
</evidence>
<comment type="caution">
    <text evidence="7">The sequence shown here is derived from an EMBL/GenBank/DDBJ whole genome shotgun (WGS) entry which is preliminary data.</text>
</comment>
<accession>A0A0R0M2U0</accession>
<organism evidence="7 8">
    <name type="scientific">Pseudoloma neurophilia</name>
    <dbReference type="NCBI Taxonomy" id="146866"/>
    <lineage>
        <taxon>Eukaryota</taxon>
        <taxon>Fungi</taxon>
        <taxon>Fungi incertae sedis</taxon>
        <taxon>Microsporidia</taxon>
        <taxon>Pseudoloma</taxon>
    </lineage>
</organism>
<sequence>MEKSSRMKNVILFCIIMLEFGERFLYYGLHSHMTGFVKYVLEGTESKSKVFTHVFGFGAYFASAVLGLIADIFTGQYFMITASLFNCLIGNSLLIIGSYYKNINIVKVAVIFISLGAGGIKPCLTIFGKFQSKNKYFINIFYFTINVSAGIVVSVLPKITRYFSYTATFTVIFIVFVTVTVLFLACTPYYKINRANPELRYEIIGFIKGLFGPKKVQDRKSQNSI</sequence>
<evidence type="ECO:0000256" key="5">
    <source>
        <dbReference type="ARBA" id="ARBA00023136"/>
    </source>
</evidence>